<name>A0A0M3I054_ASCLU</name>
<evidence type="ECO:0000313" key="2">
    <source>
        <dbReference type="WBParaSite" id="ALUE_0000945001-mRNA-1"/>
    </source>
</evidence>
<reference evidence="2" key="1">
    <citation type="submission" date="2017-02" db="UniProtKB">
        <authorList>
            <consortium name="WormBaseParasite"/>
        </authorList>
    </citation>
    <scope>IDENTIFICATION</scope>
</reference>
<protein>
    <submittedName>
        <fullName evidence="2">Chromo domain-containing protein</fullName>
    </submittedName>
</protein>
<dbReference type="Proteomes" id="UP000036681">
    <property type="component" value="Unplaced"/>
</dbReference>
<organism evidence="1 2">
    <name type="scientific">Ascaris lumbricoides</name>
    <name type="common">Giant roundworm</name>
    <dbReference type="NCBI Taxonomy" id="6252"/>
    <lineage>
        <taxon>Eukaryota</taxon>
        <taxon>Metazoa</taxon>
        <taxon>Ecdysozoa</taxon>
        <taxon>Nematoda</taxon>
        <taxon>Chromadorea</taxon>
        <taxon>Rhabditida</taxon>
        <taxon>Spirurina</taxon>
        <taxon>Ascaridomorpha</taxon>
        <taxon>Ascaridoidea</taxon>
        <taxon>Ascarididae</taxon>
        <taxon>Ascaris</taxon>
    </lineage>
</organism>
<keyword evidence="1" id="KW-1185">Reference proteome</keyword>
<sequence length="68" mass="7801">MSVDGFLFVSELRKSRAQKIRRVKVIKLKWGWAEGVCGWWTEQRVSDYSAAFINLRAFKPIALQALSG</sequence>
<dbReference type="AlphaFoldDB" id="A0A0M3I054"/>
<evidence type="ECO:0000313" key="1">
    <source>
        <dbReference type="Proteomes" id="UP000036681"/>
    </source>
</evidence>
<proteinExistence type="predicted"/>
<accession>A0A0M3I054</accession>
<dbReference type="WBParaSite" id="ALUE_0000945001-mRNA-1">
    <property type="protein sequence ID" value="ALUE_0000945001-mRNA-1"/>
    <property type="gene ID" value="ALUE_0000945001"/>
</dbReference>